<feature type="coiled-coil region" evidence="1">
    <location>
        <begin position="217"/>
        <end position="244"/>
    </location>
</feature>
<feature type="compositionally biased region" description="Low complexity" evidence="2">
    <location>
        <begin position="86"/>
        <end position="111"/>
    </location>
</feature>
<reference evidence="3 4" key="1">
    <citation type="submission" date="2013-07" db="EMBL/GenBank/DDBJ databases">
        <authorList>
            <person name="Stoco P.H."/>
            <person name="Wagner G."/>
            <person name="Gerber A."/>
            <person name="Zaha A."/>
            <person name="Thompson C."/>
            <person name="Bartholomeu D.C."/>
            <person name="Luckemeyer D.D."/>
            <person name="Bahia D."/>
            <person name="Loreto E."/>
            <person name="Prestes E.B."/>
            <person name="Lima F.M."/>
            <person name="Rodrigues-Luiz G."/>
            <person name="Vallejo G.A."/>
            <person name="Filho J.F."/>
            <person name="Monteiro K.M."/>
            <person name="Tyler K.M."/>
            <person name="de Almeida L.G."/>
            <person name="Ortiz M.F."/>
            <person name="Siervo M.A."/>
            <person name="de Moraes M.H."/>
            <person name="Cunha O.L."/>
            <person name="Mendonca-Neto R."/>
            <person name="Silva R."/>
            <person name="Teixeira S.M."/>
            <person name="Murta S.M."/>
            <person name="Sincero T.C."/>
            <person name="Mendes T.A."/>
            <person name="Urmenyi T.P."/>
            <person name="Silva V.G."/>
            <person name="da Rocha W.D."/>
            <person name="Andersson B."/>
            <person name="Romanha A.J."/>
            <person name="Steindel M."/>
            <person name="de Vasconcelos A.T."/>
            <person name="Grisard E.C."/>
        </authorList>
    </citation>
    <scope>NUCLEOTIDE SEQUENCE [LARGE SCALE GENOMIC DNA]</scope>
    <source>
        <strain evidence="3 4">SC58</strain>
    </source>
</reference>
<feature type="region of interest" description="Disordered" evidence="2">
    <location>
        <begin position="69"/>
        <end position="111"/>
    </location>
</feature>
<dbReference type="EMBL" id="AUPL01001036">
    <property type="protein sequence ID" value="ESL11219.1"/>
    <property type="molecule type" value="Genomic_DNA"/>
</dbReference>
<evidence type="ECO:0000313" key="3">
    <source>
        <dbReference type="EMBL" id="ESL11219.1"/>
    </source>
</evidence>
<dbReference type="OrthoDB" id="246282at2759"/>
<comment type="caution">
    <text evidence="3">The sequence shown here is derived from an EMBL/GenBank/DDBJ whole genome shotgun (WGS) entry which is preliminary data.</text>
</comment>
<keyword evidence="4" id="KW-1185">Reference proteome</keyword>
<evidence type="ECO:0000256" key="2">
    <source>
        <dbReference type="SAM" id="MobiDB-lite"/>
    </source>
</evidence>
<dbReference type="Proteomes" id="UP000031737">
    <property type="component" value="Unassembled WGS sequence"/>
</dbReference>
<feature type="compositionally biased region" description="Basic and acidic residues" evidence="2">
    <location>
        <begin position="1"/>
        <end position="12"/>
    </location>
</feature>
<name>A0A061J8I4_TRYRA</name>
<feature type="compositionally biased region" description="Basic and acidic residues" evidence="2">
    <location>
        <begin position="31"/>
        <end position="42"/>
    </location>
</feature>
<gene>
    <name evidence="3" type="ORF">TRSC58_01036</name>
</gene>
<sequence length="380" mass="41752">MMGKMEVKKTNEKSVGASKRRQPHALTTPARKKETSWQETWKRPAKTTTVEAFKWDEAVMNVAALRDEAGKLPEGNQEAAEETVRLSSSSSSASSNLSRLTPSSSPLPGHGTALTAAEEEAAGLSPATTQTEKGIVTVVPTGVLTNNKLPSEQALCYLEAARSLRQVTSSMEAQERFIRSEIQRESALHDAKKTQLAEREKVLARLQESTLRLTRQLRGLDSENDCMRDRLAQLQAAIDKARSRRAPVHVQRDVNPIVRHNSILSHQRVRDGSGGGAPIVPVRKSPSFTRNALMAELDAYSLKLRTAEAQHEELLKELQLAVAKRKGRAAAYSSSGASWAFSGYSKTGSRESSFFTDSVKESSAIQQLERMLDDSLVRCL</sequence>
<protein>
    <submittedName>
        <fullName evidence="3">Uncharacterized protein</fullName>
    </submittedName>
</protein>
<proteinExistence type="predicted"/>
<feature type="region of interest" description="Disordered" evidence="2">
    <location>
        <begin position="1"/>
        <end position="45"/>
    </location>
</feature>
<keyword evidence="1" id="KW-0175">Coiled coil</keyword>
<dbReference type="Gene3D" id="1.10.287.1490">
    <property type="match status" value="1"/>
</dbReference>
<feature type="coiled-coil region" evidence="1">
    <location>
        <begin position="290"/>
        <end position="324"/>
    </location>
</feature>
<accession>A0A061J8I4</accession>
<evidence type="ECO:0000313" key="4">
    <source>
        <dbReference type="Proteomes" id="UP000031737"/>
    </source>
</evidence>
<dbReference type="VEuPathDB" id="TriTrypDB:TRSC58_01036"/>
<evidence type="ECO:0000256" key="1">
    <source>
        <dbReference type="SAM" id="Coils"/>
    </source>
</evidence>
<dbReference type="AlphaFoldDB" id="A0A061J8I4"/>
<organism evidence="3 4">
    <name type="scientific">Trypanosoma rangeli SC58</name>
    <dbReference type="NCBI Taxonomy" id="429131"/>
    <lineage>
        <taxon>Eukaryota</taxon>
        <taxon>Discoba</taxon>
        <taxon>Euglenozoa</taxon>
        <taxon>Kinetoplastea</taxon>
        <taxon>Metakinetoplastina</taxon>
        <taxon>Trypanosomatida</taxon>
        <taxon>Trypanosomatidae</taxon>
        <taxon>Trypanosoma</taxon>
        <taxon>Herpetosoma</taxon>
    </lineage>
</organism>